<feature type="compositionally biased region" description="Polar residues" evidence="6">
    <location>
        <begin position="655"/>
        <end position="664"/>
    </location>
</feature>
<feature type="region of interest" description="Disordered" evidence="6">
    <location>
        <begin position="878"/>
        <end position="897"/>
    </location>
</feature>
<dbReference type="InterPro" id="IPR000571">
    <property type="entry name" value="Znf_CCCH"/>
</dbReference>
<dbReference type="Pfam" id="PF02213">
    <property type="entry name" value="GYF"/>
    <property type="match status" value="1"/>
</dbReference>
<dbReference type="EMBL" id="BQKI01000015">
    <property type="protein sequence ID" value="GJN09331.1"/>
    <property type="molecule type" value="Genomic_DNA"/>
</dbReference>
<dbReference type="FunFam" id="3.30.1490.40:FF:000003">
    <property type="entry name" value="Zinc finger CCCH domain-containing protein 19"/>
    <property type="match status" value="1"/>
</dbReference>
<keyword evidence="4" id="KW-0238">DNA-binding</keyword>
<dbReference type="Gene3D" id="3.30.1490.40">
    <property type="match status" value="1"/>
</dbReference>
<dbReference type="InterPro" id="IPR003169">
    <property type="entry name" value="GYF"/>
</dbReference>
<feature type="region of interest" description="Disordered" evidence="6">
    <location>
        <begin position="609"/>
        <end position="689"/>
    </location>
</feature>
<gene>
    <name evidence="9" type="primary">ga27330</name>
    <name evidence="9" type="ORF">PR202_ga27330</name>
</gene>
<evidence type="ECO:0000313" key="9">
    <source>
        <dbReference type="EMBL" id="GJN09331.1"/>
    </source>
</evidence>
<accession>A0AAV5DFX6</accession>
<feature type="region of interest" description="Disordered" evidence="6">
    <location>
        <begin position="768"/>
        <end position="800"/>
    </location>
</feature>
<dbReference type="PROSITE" id="PS50103">
    <property type="entry name" value="ZF_C3H1"/>
    <property type="match status" value="1"/>
</dbReference>
<feature type="compositionally biased region" description="Polar residues" evidence="6">
    <location>
        <begin position="361"/>
        <end position="382"/>
    </location>
</feature>
<evidence type="ECO:0000256" key="5">
    <source>
        <dbReference type="PROSITE-ProRule" id="PRU00723"/>
    </source>
</evidence>
<dbReference type="SUPFAM" id="SSF55277">
    <property type="entry name" value="GYF domain"/>
    <property type="match status" value="1"/>
</dbReference>
<keyword evidence="3 5" id="KW-0862">Zinc</keyword>
<keyword evidence="2 5" id="KW-0863">Zinc-finger</keyword>
<feature type="domain" description="GYF" evidence="8">
    <location>
        <begin position="108"/>
        <end position="160"/>
    </location>
</feature>
<feature type="compositionally biased region" description="Polar residues" evidence="6">
    <location>
        <begin position="726"/>
        <end position="735"/>
    </location>
</feature>
<dbReference type="InterPro" id="IPR035445">
    <property type="entry name" value="GYF-like_dom_sf"/>
</dbReference>
<dbReference type="Proteomes" id="UP001054889">
    <property type="component" value="Unassembled WGS sequence"/>
</dbReference>
<keyword evidence="10" id="KW-1185">Reference proteome</keyword>
<evidence type="ECO:0000256" key="2">
    <source>
        <dbReference type="ARBA" id="ARBA00022771"/>
    </source>
</evidence>
<feature type="region of interest" description="Disordered" evidence="6">
    <location>
        <begin position="835"/>
        <end position="873"/>
    </location>
</feature>
<evidence type="ECO:0000256" key="1">
    <source>
        <dbReference type="ARBA" id="ARBA00022723"/>
    </source>
</evidence>
<feature type="compositionally biased region" description="Polar residues" evidence="6">
    <location>
        <begin position="452"/>
        <end position="467"/>
    </location>
</feature>
<feature type="region of interest" description="Disordered" evidence="6">
    <location>
        <begin position="548"/>
        <end position="572"/>
    </location>
</feature>
<feature type="region of interest" description="Disordered" evidence="6">
    <location>
        <begin position="399"/>
        <end position="433"/>
    </location>
</feature>
<evidence type="ECO:0000256" key="6">
    <source>
        <dbReference type="SAM" id="MobiDB-lite"/>
    </source>
</evidence>
<feature type="region of interest" description="Disordered" evidence="6">
    <location>
        <begin position="707"/>
        <end position="735"/>
    </location>
</feature>
<evidence type="ECO:0000259" key="7">
    <source>
        <dbReference type="PROSITE" id="PS50103"/>
    </source>
</evidence>
<feature type="compositionally biased region" description="Polar residues" evidence="6">
    <location>
        <begin position="1239"/>
        <end position="1256"/>
    </location>
</feature>
<feature type="compositionally biased region" description="Basic and acidic residues" evidence="6">
    <location>
        <begin position="635"/>
        <end position="653"/>
    </location>
</feature>
<feature type="compositionally biased region" description="Polar residues" evidence="6">
    <location>
        <begin position="613"/>
        <end position="633"/>
    </location>
</feature>
<evidence type="ECO:0000256" key="4">
    <source>
        <dbReference type="ARBA" id="ARBA00023125"/>
    </source>
</evidence>
<keyword evidence="1 5" id="KW-0479">Metal-binding</keyword>
<feature type="region of interest" description="Disordered" evidence="6">
    <location>
        <begin position="305"/>
        <end position="382"/>
    </location>
</feature>
<dbReference type="Pfam" id="PF00642">
    <property type="entry name" value="zf-CCCH"/>
    <property type="match status" value="1"/>
</dbReference>
<dbReference type="InterPro" id="IPR036855">
    <property type="entry name" value="Znf_CCCH_sf"/>
</dbReference>
<sequence>MDPNYESAEEMDAKTSVGVNANRSRTYTSVSRRKSKYPKSTLTQKIDEADHHSNYLSTESTMRGSRTERKFKNFHHTNGTDIPRTNSMSEAGSVSSSVLTMSGETEPEKVWHYKDPSGNVQGPFTLLQLSKWTSYFPRDLRVWLTFESEERSLLLTEVLSKQQTVFTQTTSVTISTKATSAGIENKNNLNLDQINALSPTGYSLLNSSVITLQSNKYSVPERESVNSPEDCLSLSTSSIPPKYVHTLNSQVQCQTKQSAFVQSPGSPCGQTDLHHDGAHGGCSGESNHRHSNIALKSSIMAQTSYDGKSNVASHHQYQHTSWSHQNDSKNSSQGVSVKDISKNLPTRVGKDAPSPVFAWSPSESRTASSQHDGSCLSSTTNPNFLDEHHSSIASAKPKCCAPATPIEDRGSSSPSGMLSHSERVPICSPQSAPSASVSDMCKIEEIINQQRTLDPDTLNASVNQSPESKIFPVSSPDNQDIDREFPSPTPRPENEEPVVDNSGLKPASPENLAVSHSCKMEEIVNQHKILEAGASNPSANHYPQSEVLHVSSSNDKDLEPESARSDNKEPAMDNSLLTLTATANLTMASASDSDTCKMEAPVNQQKTLEEDVSNGSINRSPRSNIFPVSSTDNQDIEHAHPDPTPRSENKEPTENLGTASASDTDTCKMEETMNHQKTPEEDISDASIKRSPCSNVFLVSSTDNQDIERAYPIPTPRSRNKEPTENLRTTSASNTDSCKMEATMNQQKTLEEDISDASVNRSPCSNIFPVSSTDKQDIEHTCPSPTPRSGNKEPSMDTSGLMSVAPENLSTGTNASNACKMEEILDKKVTIDIDASSGSITPPSKVSLVSSPDNRDIEQEFPGSAPKSENKEPLVDNSVLTSSAPENETTTSASTTVGCKMEVLDKKTTLETGASNGSVAPSPRSEDFLVTSDNQNIQRGCPSPNPRPENKEPIVDTTMLILEAPDNLTTEVPGESPDAFALPKSGPPIGKLDAMESEFKGVEEIIQNGLYSESTVVTKGDMVIDPSCGAESIDVSDVLESLMEQRCETSYMHGTTALEDFLAASDEEEPQCSSPIALSPWGEPSYYQGDAVDSALWGVEDDSINAMWSLLSQTPTLQPSSGPGTKASETLDINEVALSHGINDFFQRGPMLGEEHVKNATLGATTDWVLPGQVKSKPNDVSASSVDENRGIVGWQPSANQNLSAGTASGIGHNLYLPGCEKTSILSKSSSEASRKQESTGVSSSGEAIGNTNKSWNPPVIASRGEQKNHRRGRYSEISESWLLSSNNTRSRSDRFGTGGSSRSTSNGRSRVVCKFHEGGYCRKGASCSYLHT</sequence>
<dbReference type="PANTHER" id="PTHR46695:SF20">
    <property type="entry name" value="ZINC FINGER CCCH DOMAIN-CONTAINING PROTEIN 19"/>
    <property type="match status" value="1"/>
</dbReference>
<reference evidence="9" key="2">
    <citation type="submission" date="2021-12" db="EMBL/GenBank/DDBJ databases">
        <title>Resequencing data analysis of finger millet.</title>
        <authorList>
            <person name="Hatakeyama M."/>
            <person name="Aluri S."/>
            <person name="Balachadran M.T."/>
            <person name="Sivarajan S.R."/>
            <person name="Poveda L."/>
            <person name="Shimizu-Inatsugi R."/>
            <person name="Schlapbach R."/>
            <person name="Sreeman S.M."/>
            <person name="Shimizu K.K."/>
        </authorList>
    </citation>
    <scope>NUCLEOTIDE SEQUENCE</scope>
</reference>
<feature type="compositionally biased region" description="Basic and acidic residues" evidence="6">
    <location>
        <begin position="665"/>
        <end position="680"/>
    </location>
</feature>
<protein>
    <submittedName>
        <fullName evidence="9">Uncharacterized protein</fullName>
    </submittedName>
</protein>
<dbReference type="PANTHER" id="PTHR46695">
    <property type="entry name" value="ZINC FINGER CCCH DOMAIN-CONTAINING PROTEIN 44-RELATED"/>
    <property type="match status" value="1"/>
</dbReference>
<feature type="region of interest" description="Disordered" evidence="6">
    <location>
        <begin position="1289"/>
        <end position="1309"/>
    </location>
</feature>
<evidence type="ECO:0000256" key="3">
    <source>
        <dbReference type="ARBA" id="ARBA00022833"/>
    </source>
</evidence>
<feature type="region of interest" description="Disordered" evidence="6">
    <location>
        <begin position="1228"/>
        <end position="1275"/>
    </location>
</feature>
<feature type="region of interest" description="Disordered" evidence="6">
    <location>
        <begin position="452"/>
        <end position="510"/>
    </location>
</feature>
<feature type="region of interest" description="Disordered" evidence="6">
    <location>
        <begin position="1"/>
        <end position="68"/>
    </location>
</feature>
<feature type="zinc finger region" description="C3H1-type" evidence="5">
    <location>
        <begin position="1308"/>
        <end position="1333"/>
    </location>
</feature>
<evidence type="ECO:0000313" key="10">
    <source>
        <dbReference type="Proteomes" id="UP001054889"/>
    </source>
</evidence>
<feature type="compositionally biased region" description="Polar residues" evidence="6">
    <location>
        <begin position="17"/>
        <end position="30"/>
    </location>
</feature>
<dbReference type="SUPFAM" id="SSF90229">
    <property type="entry name" value="CCCH zinc finger"/>
    <property type="match status" value="1"/>
</dbReference>
<name>A0AAV5DFX6_ELECO</name>
<dbReference type="GO" id="GO:0008270">
    <property type="term" value="F:zinc ion binding"/>
    <property type="evidence" value="ECO:0007669"/>
    <property type="project" value="UniProtKB-KW"/>
</dbReference>
<feature type="compositionally biased region" description="Basic and acidic residues" evidence="6">
    <location>
        <begin position="554"/>
        <end position="571"/>
    </location>
</feature>
<feature type="compositionally biased region" description="Polar residues" evidence="6">
    <location>
        <begin position="305"/>
        <end position="335"/>
    </location>
</feature>
<comment type="caution">
    <text evidence="9">The sequence shown here is derived from an EMBL/GenBank/DDBJ whole genome shotgun (WGS) entry which is preliminary data.</text>
</comment>
<feature type="compositionally biased region" description="Polar residues" evidence="6">
    <location>
        <begin position="836"/>
        <end position="852"/>
    </location>
</feature>
<dbReference type="PROSITE" id="PS50829">
    <property type="entry name" value="GYF"/>
    <property type="match status" value="1"/>
</dbReference>
<dbReference type="GO" id="GO:0003677">
    <property type="term" value="F:DNA binding"/>
    <property type="evidence" value="ECO:0007669"/>
    <property type="project" value="UniProtKB-KW"/>
</dbReference>
<reference evidence="9" key="1">
    <citation type="journal article" date="2018" name="DNA Res.">
        <title>Multiple hybrid de novo genome assembly of finger millet, an orphan allotetraploid crop.</title>
        <authorList>
            <person name="Hatakeyama M."/>
            <person name="Aluri S."/>
            <person name="Balachadran M.T."/>
            <person name="Sivarajan S.R."/>
            <person name="Patrignani A."/>
            <person name="Gruter S."/>
            <person name="Poveda L."/>
            <person name="Shimizu-Inatsugi R."/>
            <person name="Baeten J."/>
            <person name="Francoijs K.J."/>
            <person name="Nataraja K.N."/>
            <person name="Reddy Y.A.N."/>
            <person name="Phadnis S."/>
            <person name="Ravikumar R.L."/>
            <person name="Schlapbach R."/>
            <person name="Sreeman S.M."/>
            <person name="Shimizu K.K."/>
        </authorList>
    </citation>
    <scope>NUCLEOTIDE SEQUENCE</scope>
</reference>
<proteinExistence type="predicted"/>
<feature type="domain" description="C3H1-type" evidence="7">
    <location>
        <begin position="1308"/>
        <end position="1333"/>
    </location>
</feature>
<dbReference type="SMART" id="SM00444">
    <property type="entry name" value="GYF"/>
    <property type="match status" value="1"/>
</dbReference>
<feature type="compositionally biased region" description="Polar residues" evidence="6">
    <location>
        <begin position="54"/>
        <end position="64"/>
    </location>
</feature>
<evidence type="ECO:0000259" key="8">
    <source>
        <dbReference type="PROSITE" id="PS50829"/>
    </source>
</evidence>
<organism evidence="9 10">
    <name type="scientific">Eleusine coracana subsp. coracana</name>
    <dbReference type="NCBI Taxonomy" id="191504"/>
    <lineage>
        <taxon>Eukaryota</taxon>
        <taxon>Viridiplantae</taxon>
        <taxon>Streptophyta</taxon>
        <taxon>Embryophyta</taxon>
        <taxon>Tracheophyta</taxon>
        <taxon>Spermatophyta</taxon>
        <taxon>Magnoliopsida</taxon>
        <taxon>Liliopsida</taxon>
        <taxon>Poales</taxon>
        <taxon>Poaceae</taxon>
        <taxon>PACMAD clade</taxon>
        <taxon>Chloridoideae</taxon>
        <taxon>Cynodonteae</taxon>
        <taxon>Eleusininae</taxon>
        <taxon>Eleusine</taxon>
    </lineage>
</organism>